<dbReference type="InterPro" id="IPR014039">
    <property type="entry name" value="Transl_elong_EFTs/EF1B_dimer"/>
</dbReference>
<proteinExistence type="inferred from homology"/>
<feature type="domain" description="Translation elongation factor EFTs/EF1B dimerisation" evidence="9">
    <location>
        <begin position="72"/>
        <end position="284"/>
    </location>
</feature>
<protein>
    <recommendedName>
        <fullName evidence="2 6">Elongation factor Ts</fullName>
        <shortName evidence="6">EF-Ts</shortName>
    </recommendedName>
</protein>
<gene>
    <name evidence="6 10" type="primary">tsf</name>
    <name evidence="10" type="ORF">AULFYP135_00662</name>
</gene>
<keyword evidence="6" id="KW-0963">Cytoplasm</keyword>
<evidence type="ECO:0000256" key="2">
    <source>
        <dbReference type="ARBA" id="ARBA00016956"/>
    </source>
</evidence>
<organism evidence="10">
    <name type="scientific">uncultured Anaerotruncus sp</name>
    <dbReference type="NCBI Taxonomy" id="905011"/>
    <lineage>
        <taxon>Bacteria</taxon>
        <taxon>Bacillati</taxon>
        <taxon>Bacillota</taxon>
        <taxon>Clostridia</taxon>
        <taxon>Eubacteriales</taxon>
        <taxon>Oscillospiraceae</taxon>
        <taxon>Anaerotruncus</taxon>
        <taxon>environmental samples</taxon>
    </lineage>
</organism>
<name>A0A6N2RYV5_9FIRM</name>
<dbReference type="PANTHER" id="PTHR11741">
    <property type="entry name" value="ELONGATION FACTOR TS"/>
    <property type="match status" value="1"/>
</dbReference>
<dbReference type="GO" id="GO:0005737">
    <property type="term" value="C:cytoplasm"/>
    <property type="evidence" value="ECO:0007669"/>
    <property type="project" value="UniProtKB-SubCell"/>
</dbReference>
<evidence type="ECO:0000256" key="8">
    <source>
        <dbReference type="RuleBase" id="RU000643"/>
    </source>
</evidence>
<dbReference type="GO" id="GO:0003746">
    <property type="term" value="F:translation elongation factor activity"/>
    <property type="evidence" value="ECO:0007669"/>
    <property type="project" value="UniProtKB-UniRule"/>
</dbReference>
<dbReference type="PROSITE" id="PS01126">
    <property type="entry name" value="EF_TS_1"/>
    <property type="match status" value="1"/>
</dbReference>
<dbReference type="InterPro" id="IPR036402">
    <property type="entry name" value="EF-Ts_dimer_sf"/>
</dbReference>
<dbReference type="AlphaFoldDB" id="A0A6N2RYV5"/>
<dbReference type="EMBL" id="CACRSL010000003">
    <property type="protein sequence ID" value="VYS85844.1"/>
    <property type="molecule type" value="Genomic_DNA"/>
</dbReference>
<dbReference type="NCBIfam" id="TIGR00116">
    <property type="entry name" value="tsf"/>
    <property type="match status" value="1"/>
</dbReference>
<dbReference type="FunFam" id="1.10.8.10:FF:000001">
    <property type="entry name" value="Elongation factor Ts"/>
    <property type="match status" value="1"/>
</dbReference>
<dbReference type="CDD" id="cd14275">
    <property type="entry name" value="UBA_EF-Ts"/>
    <property type="match status" value="1"/>
</dbReference>
<comment type="function">
    <text evidence="5 6 7">Associates with the EF-Tu.GDP complex and induces the exchange of GDP to GTP. It remains bound to the aminoacyl-tRNA.EF-Tu.GTP complex up to the GTP hydrolysis stage on the ribosome.</text>
</comment>
<dbReference type="Pfam" id="PF00889">
    <property type="entry name" value="EF_TS"/>
    <property type="match status" value="1"/>
</dbReference>
<dbReference type="SUPFAM" id="SSF46934">
    <property type="entry name" value="UBA-like"/>
    <property type="match status" value="1"/>
</dbReference>
<evidence type="ECO:0000256" key="7">
    <source>
        <dbReference type="RuleBase" id="RU000642"/>
    </source>
</evidence>
<dbReference type="InterPro" id="IPR009060">
    <property type="entry name" value="UBA-like_sf"/>
</dbReference>
<feature type="region of interest" description="Involved in Mg(2+) ion dislocation from EF-Tu" evidence="6">
    <location>
        <begin position="81"/>
        <end position="84"/>
    </location>
</feature>
<evidence type="ECO:0000313" key="10">
    <source>
        <dbReference type="EMBL" id="VYS85844.1"/>
    </source>
</evidence>
<comment type="subcellular location">
    <subcellularLocation>
        <location evidence="6 8">Cytoplasm</location>
    </subcellularLocation>
</comment>
<evidence type="ECO:0000256" key="4">
    <source>
        <dbReference type="ARBA" id="ARBA00022917"/>
    </source>
</evidence>
<keyword evidence="4 6" id="KW-0648">Protein biosynthesis</keyword>
<dbReference type="FunFam" id="1.10.286.20:FF:000001">
    <property type="entry name" value="Elongation factor Ts"/>
    <property type="match status" value="1"/>
</dbReference>
<dbReference type="HAMAP" id="MF_00050">
    <property type="entry name" value="EF_Ts"/>
    <property type="match status" value="1"/>
</dbReference>
<dbReference type="SUPFAM" id="SSF54713">
    <property type="entry name" value="Elongation factor Ts (EF-Ts), dimerisation domain"/>
    <property type="match status" value="2"/>
</dbReference>
<dbReference type="InterPro" id="IPR018101">
    <property type="entry name" value="Transl_elong_Ts_CS"/>
</dbReference>
<evidence type="ECO:0000256" key="3">
    <source>
        <dbReference type="ARBA" id="ARBA00022768"/>
    </source>
</evidence>
<dbReference type="PANTHER" id="PTHR11741:SF0">
    <property type="entry name" value="ELONGATION FACTOR TS, MITOCHONDRIAL"/>
    <property type="match status" value="1"/>
</dbReference>
<evidence type="ECO:0000259" key="9">
    <source>
        <dbReference type="Pfam" id="PF00889"/>
    </source>
</evidence>
<dbReference type="Gene3D" id="1.10.8.10">
    <property type="entry name" value="DNA helicase RuvA subunit, C-terminal domain"/>
    <property type="match status" value="1"/>
</dbReference>
<evidence type="ECO:0000256" key="1">
    <source>
        <dbReference type="ARBA" id="ARBA00005532"/>
    </source>
</evidence>
<evidence type="ECO:0000256" key="6">
    <source>
        <dbReference type="HAMAP-Rule" id="MF_00050"/>
    </source>
</evidence>
<evidence type="ECO:0000256" key="5">
    <source>
        <dbReference type="ARBA" id="ARBA00025453"/>
    </source>
</evidence>
<dbReference type="PROSITE" id="PS01127">
    <property type="entry name" value="EF_TS_2"/>
    <property type="match status" value="1"/>
</dbReference>
<comment type="similarity">
    <text evidence="1 6 7">Belongs to the EF-Ts family.</text>
</comment>
<keyword evidence="3 6" id="KW-0251">Elongation factor</keyword>
<dbReference type="Gene3D" id="3.30.479.20">
    <property type="entry name" value="Elongation factor Ts, dimerisation domain"/>
    <property type="match status" value="2"/>
</dbReference>
<sequence length="302" mass="33037">MAFTAKDVQTLRERTGCGMMDCKKALTETDGDMEKAIEVLREKGLAAAAKKAGRIAAEGVVYAYVDEAKKIGVVIEVNSETDFVAKNDSFIAFVDTCAKTIAEQNPATVEALLDCKAAGSNETVADMLREKILTIGENMKIRRFARYEGEVVTYIHGGGRIGVMVGFETDLADKAEFKDYAKDIAMQVAASAPTYLDKASVPSETIEKEKEILTVQAINEGKPANIAEKMVMGRISKYYKEVCLLEQPFIKDGDLSVTQYTEKVAKELGGSIKVTGFVRYEKGEGLEKKEDNFADEVASMIK</sequence>
<accession>A0A6N2RYV5</accession>
<reference evidence="10" key="1">
    <citation type="submission" date="2019-11" db="EMBL/GenBank/DDBJ databases">
        <authorList>
            <person name="Feng L."/>
        </authorList>
    </citation>
    <scope>NUCLEOTIDE SEQUENCE</scope>
    <source>
        <strain evidence="10">AundefinedLFYP135</strain>
    </source>
</reference>
<dbReference type="Gene3D" id="1.10.286.20">
    <property type="match status" value="1"/>
</dbReference>
<dbReference type="InterPro" id="IPR001816">
    <property type="entry name" value="Transl_elong_EFTs/EF1B"/>
</dbReference>